<dbReference type="InterPro" id="IPR003695">
    <property type="entry name" value="Ppx_GppA_N"/>
</dbReference>
<dbReference type="PANTHER" id="PTHR30005">
    <property type="entry name" value="EXOPOLYPHOSPHATASE"/>
    <property type="match status" value="1"/>
</dbReference>
<organism evidence="3 4">
    <name type="scientific">Psychrobacillus psychrodurans</name>
    <dbReference type="NCBI Taxonomy" id="126157"/>
    <lineage>
        <taxon>Bacteria</taxon>
        <taxon>Bacillati</taxon>
        <taxon>Bacillota</taxon>
        <taxon>Bacilli</taxon>
        <taxon>Bacillales</taxon>
        <taxon>Bacillaceae</taxon>
        <taxon>Psychrobacillus</taxon>
    </lineage>
</organism>
<dbReference type="CDD" id="cd24052">
    <property type="entry name" value="ASKHA_NBD_HpPPX-GppA-like"/>
    <property type="match status" value="1"/>
</dbReference>
<dbReference type="SUPFAM" id="SSF53067">
    <property type="entry name" value="Actin-like ATPase domain"/>
    <property type="match status" value="2"/>
</dbReference>
<dbReference type="PANTHER" id="PTHR30005:SF0">
    <property type="entry name" value="RETROGRADE REGULATION PROTEIN 2"/>
    <property type="match status" value="1"/>
</dbReference>
<gene>
    <name evidence="3" type="ORF">M9R61_03540</name>
</gene>
<keyword evidence="4" id="KW-1185">Reference proteome</keyword>
<dbReference type="EMBL" id="JAMKBI010000002">
    <property type="protein sequence ID" value="MCZ8532423.1"/>
    <property type="molecule type" value="Genomic_DNA"/>
</dbReference>
<feature type="domain" description="Ppx/GppA phosphatase N-terminal" evidence="2">
    <location>
        <begin position="37"/>
        <end position="304"/>
    </location>
</feature>
<dbReference type="Gene3D" id="3.30.420.40">
    <property type="match status" value="1"/>
</dbReference>
<dbReference type="GO" id="GO:0006357">
    <property type="term" value="P:regulation of transcription by RNA polymerase II"/>
    <property type="evidence" value="ECO:0007669"/>
    <property type="project" value="TreeGrafter"/>
</dbReference>
<dbReference type="Pfam" id="PF02541">
    <property type="entry name" value="Ppx-GppA"/>
    <property type="match status" value="1"/>
</dbReference>
<evidence type="ECO:0000313" key="4">
    <source>
        <dbReference type="Proteomes" id="UP001152172"/>
    </source>
</evidence>
<dbReference type="Gene3D" id="1.10.3210.10">
    <property type="entry name" value="Hypothetical protein af1432"/>
    <property type="match status" value="1"/>
</dbReference>
<dbReference type="Proteomes" id="UP001152172">
    <property type="component" value="Unassembled WGS sequence"/>
</dbReference>
<reference evidence="3" key="1">
    <citation type="submission" date="2022-05" db="EMBL/GenBank/DDBJ databases">
        <authorList>
            <person name="Colautti A."/>
            <person name="Iacumin L."/>
        </authorList>
    </citation>
    <scope>NUCLEOTIDE SEQUENCE</scope>
    <source>
        <strain evidence="3">DSM 30747</strain>
    </source>
</reference>
<dbReference type="SUPFAM" id="SSF109604">
    <property type="entry name" value="HD-domain/PDEase-like"/>
    <property type="match status" value="1"/>
</dbReference>
<dbReference type="Gene3D" id="3.30.420.150">
    <property type="entry name" value="Exopolyphosphatase. Domain 2"/>
    <property type="match status" value="1"/>
</dbReference>
<evidence type="ECO:0000256" key="1">
    <source>
        <dbReference type="ARBA" id="ARBA00007125"/>
    </source>
</evidence>
<proteinExistence type="inferred from homology"/>
<sequence>METKNEQKAIIDIGSNSVRLVVFSYSRVKGLIEHLNIKTVARLSMHIDEDGNLSSEGIHILIENLLKFKDILNDISVTDVFAAATAAIREANNCEMVLLEAQKQTGIQISLLSGEQEAYYGYLAVIHSTNITTGVTIDMGGGSTEVTYFENKKIKFSHSFLFGAVSLKKKFIQGSSITLEEKENLIAYVLEQFQGLPWLHNLQAPVVAIGGSARNLAQVDQQRKNFALHGIHQYELSASDLQEISYEFAQFSFERLKKLDGLSTDRADIIVPALETFRIFMEVVNSSAFIYSKKGLREGIILAHLIDQSPDDFIVNDVTKNAIRHVLGKFNINENESLHLFGIFSSIYDKFMQWGYIAPLHNNKLLRPAFQLFHIGKEIEQDAYSQQTFHIITNLTIDGISNEDRLKIALIASYKNKGTFKQYIEPYQHIISTMESKNLRDVGALIRFIKGINVLGRSPIKDVLLTKTAANTIEFIFLVSEKYMLEQCQAEKLKRHLEKIVDMEVKLKFVDMEEIQE</sequence>
<dbReference type="AlphaFoldDB" id="A0A9X3L727"/>
<comment type="similarity">
    <text evidence="1">Belongs to the GppA/Ppx family.</text>
</comment>
<dbReference type="InterPro" id="IPR043129">
    <property type="entry name" value="ATPase_NBD"/>
</dbReference>
<dbReference type="InterPro" id="IPR050273">
    <property type="entry name" value="GppA/Ppx_hydrolase"/>
</dbReference>
<name>A0A9X3L727_9BACI</name>
<protein>
    <submittedName>
        <fullName evidence="3">Ppx/GppA family phosphatase</fullName>
    </submittedName>
</protein>
<evidence type="ECO:0000313" key="3">
    <source>
        <dbReference type="EMBL" id="MCZ8532423.1"/>
    </source>
</evidence>
<comment type="caution">
    <text evidence="3">The sequence shown here is derived from an EMBL/GenBank/DDBJ whole genome shotgun (WGS) entry which is preliminary data.</text>
</comment>
<accession>A0A9X3L727</accession>
<dbReference type="RefSeq" id="WP_269920993.1">
    <property type="nucleotide sequence ID" value="NZ_JAMKBI010000002.1"/>
</dbReference>
<evidence type="ECO:0000259" key="2">
    <source>
        <dbReference type="Pfam" id="PF02541"/>
    </source>
</evidence>